<evidence type="ECO:0000256" key="2">
    <source>
        <dbReference type="ARBA" id="ARBA00022679"/>
    </source>
</evidence>
<proteinExistence type="predicted"/>
<accession>A0A094IX28</accession>
<dbReference type="GO" id="GO:0008168">
    <property type="term" value="F:methyltransferase activity"/>
    <property type="evidence" value="ECO:0007669"/>
    <property type="project" value="UniProtKB-KW"/>
</dbReference>
<name>A0A094IX28_9BACL</name>
<dbReference type="GO" id="GO:0032259">
    <property type="term" value="P:methylation"/>
    <property type="evidence" value="ECO:0007669"/>
    <property type="project" value="UniProtKB-KW"/>
</dbReference>
<evidence type="ECO:0000313" key="4">
    <source>
        <dbReference type="EMBL" id="KFZ32245.1"/>
    </source>
</evidence>
<dbReference type="SUPFAM" id="SSF53335">
    <property type="entry name" value="S-adenosyl-L-methionine-dependent methyltransferases"/>
    <property type="match status" value="1"/>
</dbReference>
<sequence length="62" mass="6715">MNLMRILINGGGCMYTSIDLFAGPGGLATGFMWSGIKPLIAVEMSYWTVQTYSASHDAEILI</sequence>
<dbReference type="EMBL" id="JPZO01000112">
    <property type="protein sequence ID" value="KFZ32245.1"/>
    <property type="molecule type" value="Genomic_DNA"/>
</dbReference>
<comment type="caution">
    <text evidence="4">The sequence shown here is derived from an EMBL/GenBank/DDBJ whole genome shotgun (WGS) entry which is preliminary data.</text>
</comment>
<evidence type="ECO:0000256" key="1">
    <source>
        <dbReference type="ARBA" id="ARBA00022603"/>
    </source>
</evidence>
<dbReference type="AlphaFoldDB" id="A0A094IX28"/>
<protein>
    <submittedName>
        <fullName evidence="4">Uncharacterized protein</fullName>
    </submittedName>
</protein>
<keyword evidence="2" id="KW-0808">Transferase</keyword>
<dbReference type="GO" id="GO:0009307">
    <property type="term" value="P:DNA restriction-modification system"/>
    <property type="evidence" value="ECO:0007669"/>
    <property type="project" value="UniProtKB-KW"/>
</dbReference>
<dbReference type="Pfam" id="PF00145">
    <property type="entry name" value="DNA_methylase"/>
    <property type="match status" value="1"/>
</dbReference>
<keyword evidence="3" id="KW-0680">Restriction system</keyword>
<dbReference type="InterPro" id="IPR029063">
    <property type="entry name" value="SAM-dependent_MTases_sf"/>
</dbReference>
<evidence type="ECO:0000256" key="3">
    <source>
        <dbReference type="ARBA" id="ARBA00022747"/>
    </source>
</evidence>
<gene>
    <name evidence="4" type="ORF">JS44_14075</name>
</gene>
<dbReference type="Gene3D" id="3.40.50.150">
    <property type="entry name" value="Vaccinia Virus protein VP39"/>
    <property type="match status" value="1"/>
</dbReference>
<organism evidence="4">
    <name type="scientific">Anoxybacillus flavithermus</name>
    <dbReference type="NCBI Taxonomy" id="33934"/>
    <lineage>
        <taxon>Bacteria</taxon>
        <taxon>Bacillati</taxon>
        <taxon>Bacillota</taxon>
        <taxon>Bacilli</taxon>
        <taxon>Bacillales</taxon>
        <taxon>Anoxybacillaceae</taxon>
        <taxon>Anoxybacillus</taxon>
    </lineage>
</organism>
<dbReference type="InterPro" id="IPR001525">
    <property type="entry name" value="C5_MeTfrase"/>
</dbReference>
<reference evidence="4" key="1">
    <citation type="submission" date="2014-08" db="EMBL/GenBank/DDBJ databases">
        <title>Fullgenome sequencing of Anoxybacillus sp.25 isolate from Garga hot-spring Russia.</title>
        <authorList>
            <person name="Rozanov A.S."/>
            <person name="Kotenko A.V."/>
            <person name="Malup T.K."/>
            <person name="Peltek S.E."/>
        </authorList>
    </citation>
    <scope>NUCLEOTIDE SEQUENCE [LARGE SCALE GENOMIC DNA]</scope>
    <source>
        <strain evidence="4">25</strain>
    </source>
</reference>
<keyword evidence="1" id="KW-0489">Methyltransferase</keyword>